<sequence length="652" mass="73560">MSTTKFDRSVLEQMLTKRFFYAPSNSIYGGVAGFFDYGPPGTALQSNIISLWRQHFVLEEDMLEVDCSIITPEEVLKTSGHVAKFADWMVKDLKNGEIFRADHLVDGFFEAKLEGDRLAREAESGEAVATTTSTDKPPKKSKKKNVVVNIKLEDSVRAEYEEIRAKMDNYGGEELGEIIKKYNITSPEANNPLSAPKEFNLMFETAIGPSGQLKGYLRPETAQGQFVNFKKLLEFNNDKVPFASCHIGRSFRNEISPRSGLLRVREFTMAEIEHYLDPEDKSHPKFAEVRSQKLRFLSSATQLSGKTDLTELEIGQAVDSKLVDNETLGYFLVRIYLFLIKIGIKPDRLRFRQHMANEMAHYACDCWDAEILTSYGWIECVGCADRSAYDLTVHSQKTKEKLVVRKALAQPLVYQKTQLNINRKVFGSQFKKDAKIVEDHLNSLSEAQLDELSQQLQTSLTITASNGTNYELTKDMLSIERVEIKEHVREFTPSVIEPSFGIGRILYALLEHSFWAREEDEQRGVLSFPVAIAPIKCLILPIANRAEFSPIINDIGRRLRKANLSSRVDDSAASIGKRYSRNDELGTPFGITVDQATLQDGTVTLRERDSTHQIRADLATIIGILVDLVSESTSWPQVTAKYPIISQPDAEE</sequence>
<dbReference type="EMBL" id="QTSX02001483">
    <property type="protein sequence ID" value="KAJ9081327.1"/>
    <property type="molecule type" value="Genomic_DNA"/>
</dbReference>
<proteinExistence type="predicted"/>
<comment type="caution">
    <text evidence="1">The sequence shown here is derived from an EMBL/GenBank/DDBJ whole genome shotgun (WGS) entry which is preliminary data.</text>
</comment>
<evidence type="ECO:0000313" key="1">
    <source>
        <dbReference type="EMBL" id="KAJ9081327.1"/>
    </source>
</evidence>
<protein>
    <submittedName>
        <fullName evidence="1">Glycine--tRNA ligase 1, mitochondrial</fullName>
        <ecNumber evidence="1">6.1.1.14</ecNumber>
    </submittedName>
</protein>
<keyword evidence="2" id="KW-1185">Reference proteome</keyword>
<dbReference type="EC" id="6.1.1.14" evidence="1"/>
<gene>
    <name evidence="1" type="primary">GRS1_1</name>
    <name evidence="1" type="ORF">DSO57_1015799</name>
</gene>
<keyword evidence="1" id="KW-0436">Ligase</keyword>
<reference evidence="1" key="1">
    <citation type="submission" date="2022-04" db="EMBL/GenBank/DDBJ databases">
        <title>Genome of the entomopathogenic fungus Entomophthora muscae.</title>
        <authorList>
            <person name="Elya C."/>
            <person name="Lovett B.R."/>
            <person name="Lee E."/>
            <person name="Macias A.M."/>
            <person name="Hajek A.E."/>
            <person name="De Bivort B.L."/>
            <person name="Kasson M.T."/>
            <person name="De Fine Licht H.H."/>
            <person name="Stajich J.E."/>
        </authorList>
    </citation>
    <scope>NUCLEOTIDE SEQUENCE</scope>
    <source>
        <strain evidence="1">Berkeley</strain>
    </source>
</reference>
<dbReference type="Proteomes" id="UP001165960">
    <property type="component" value="Unassembled WGS sequence"/>
</dbReference>
<accession>A0ACC2U3H8</accession>
<name>A0ACC2U3H8_9FUNG</name>
<evidence type="ECO:0000313" key="2">
    <source>
        <dbReference type="Proteomes" id="UP001165960"/>
    </source>
</evidence>
<organism evidence="1 2">
    <name type="scientific">Entomophthora muscae</name>
    <dbReference type="NCBI Taxonomy" id="34485"/>
    <lineage>
        <taxon>Eukaryota</taxon>
        <taxon>Fungi</taxon>
        <taxon>Fungi incertae sedis</taxon>
        <taxon>Zoopagomycota</taxon>
        <taxon>Entomophthoromycotina</taxon>
        <taxon>Entomophthoromycetes</taxon>
        <taxon>Entomophthorales</taxon>
        <taxon>Entomophthoraceae</taxon>
        <taxon>Entomophthora</taxon>
    </lineage>
</organism>